<feature type="domain" description="FAD dependent oxidoreductase" evidence="8">
    <location>
        <begin position="3"/>
        <end position="402"/>
    </location>
</feature>
<dbReference type="SUPFAM" id="SSF54373">
    <property type="entry name" value="FAD-linked reductases, C-terminal domain"/>
    <property type="match status" value="1"/>
</dbReference>
<comment type="function">
    <text evidence="7">Oxidative deamination of D-amino acids.</text>
</comment>
<evidence type="ECO:0000256" key="6">
    <source>
        <dbReference type="ARBA" id="ARBA00047884"/>
    </source>
</evidence>
<evidence type="ECO:0000256" key="5">
    <source>
        <dbReference type="ARBA" id="ARBA00023002"/>
    </source>
</evidence>
<proteinExistence type="inferred from homology"/>
<evidence type="ECO:0000313" key="10">
    <source>
        <dbReference type="Proteomes" id="UP001274321"/>
    </source>
</evidence>
<evidence type="ECO:0000256" key="4">
    <source>
        <dbReference type="ARBA" id="ARBA00022827"/>
    </source>
</evidence>
<dbReference type="NCBIfam" id="NF001933">
    <property type="entry name" value="PRK00711.1"/>
    <property type="match status" value="1"/>
</dbReference>
<dbReference type="InterPro" id="IPR023080">
    <property type="entry name" value="DadA"/>
</dbReference>
<sequence length="418" mass="45710">MHVLVLGAGVIGTSAAWYLQKAGHQVTVLERQGGAGRETSFANGGQISVSHAEPWANPSAPLKLMKWLGREDAPLLFRLRADWRQWRWGLSFLRECTAARTSRNIAQIVNLGLYSRQSLQELRAETGIQYDHLERGILHFYTSQSEWDAAQEPAEVMRRHGADLDMLTPDQVVAIEPALAGARDKIVGGSMTVADESGDAGMFTRELAKLCEAAGVSFLYNTTVFGMNEEGGEITGVRVRSEDGSYATLQADAYVVCLGSYSPMMVRPHGIDLNIYPAKGYSVSMPVADPDKAYHVSLTDDEYKLVFSRLGNRLRIAGTAELNGYNLDLNPVRCEAIVRRVEELFPGAGDTSQASFWTGLRPLTPSNVPYIGRTRVRNLYLDTGHGTLGWTHACGSGRAIADIISGNNPPVDFAFTQA</sequence>
<comment type="caution">
    <text evidence="9">The sequence shown here is derived from an EMBL/GenBank/DDBJ whole genome shotgun (WGS) entry which is preliminary data.</text>
</comment>
<dbReference type="InterPro" id="IPR036188">
    <property type="entry name" value="FAD/NAD-bd_sf"/>
</dbReference>
<gene>
    <name evidence="7" type="primary">dadA</name>
    <name evidence="9" type="ORF">SCD90_09780</name>
</gene>
<comment type="similarity">
    <text evidence="2 7">Belongs to the DadA oxidoreductase family.</text>
</comment>
<evidence type="ECO:0000256" key="7">
    <source>
        <dbReference type="HAMAP-Rule" id="MF_01202"/>
    </source>
</evidence>
<evidence type="ECO:0000256" key="2">
    <source>
        <dbReference type="ARBA" id="ARBA00009410"/>
    </source>
</evidence>
<dbReference type="EC" id="1.4.99.-" evidence="7"/>
<keyword evidence="3 7" id="KW-0285">Flavoprotein</keyword>
<dbReference type="Pfam" id="PF01266">
    <property type="entry name" value="DAO"/>
    <property type="match status" value="1"/>
</dbReference>
<evidence type="ECO:0000256" key="3">
    <source>
        <dbReference type="ARBA" id="ARBA00022630"/>
    </source>
</evidence>
<evidence type="ECO:0000313" key="9">
    <source>
        <dbReference type="EMBL" id="MDX6806355.1"/>
    </source>
</evidence>
<dbReference type="PANTHER" id="PTHR13847:SF280">
    <property type="entry name" value="D-AMINO ACID DEHYDROGENASE"/>
    <property type="match status" value="1"/>
</dbReference>
<dbReference type="EMBL" id="JAXAFJ010000005">
    <property type="protein sequence ID" value="MDX6806355.1"/>
    <property type="molecule type" value="Genomic_DNA"/>
</dbReference>
<protein>
    <recommendedName>
        <fullName evidence="7">D-amino acid dehydrogenase</fullName>
        <ecNumber evidence="7">1.4.99.-</ecNumber>
    </recommendedName>
</protein>
<dbReference type="GO" id="GO:0016491">
    <property type="term" value="F:oxidoreductase activity"/>
    <property type="evidence" value="ECO:0007669"/>
    <property type="project" value="UniProtKB-KW"/>
</dbReference>
<dbReference type="Gene3D" id="3.30.9.10">
    <property type="entry name" value="D-Amino Acid Oxidase, subunit A, domain 2"/>
    <property type="match status" value="1"/>
</dbReference>
<evidence type="ECO:0000259" key="8">
    <source>
        <dbReference type="Pfam" id="PF01266"/>
    </source>
</evidence>
<dbReference type="RefSeq" id="WP_319844486.1">
    <property type="nucleotide sequence ID" value="NZ_JAXAFJ010000005.1"/>
</dbReference>
<evidence type="ECO:0000256" key="1">
    <source>
        <dbReference type="ARBA" id="ARBA00001974"/>
    </source>
</evidence>
<dbReference type="HAMAP" id="MF_01202">
    <property type="entry name" value="DadA"/>
    <property type="match status" value="1"/>
</dbReference>
<comment type="cofactor">
    <cofactor evidence="1 7">
        <name>FAD</name>
        <dbReference type="ChEBI" id="CHEBI:57692"/>
    </cofactor>
</comment>
<comment type="catalytic activity">
    <reaction evidence="6 7">
        <text>a D-alpha-amino acid + A + H2O = a 2-oxocarboxylate + AH2 + NH4(+)</text>
        <dbReference type="Rhea" id="RHEA:18125"/>
        <dbReference type="ChEBI" id="CHEBI:13193"/>
        <dbReference type="ChEBI" id="CHEBI:15377"/>
        <dbReference type="ChEBI" id="CHEBI:17499"/>
        <dbReference type="ChEBI" id="CHEBI:28938"/>
        <dbReference type="ChEBI" id="CHEBI:35179"/>
        <dbReference type="ChEBI" id="CHEBI:59871"/>
    </reaction>
</comment>
<feature type="binding site" evidence="7">
    <location>
        <begin position="3"/>
        <end position="17"/>
    </location>
    <ligand>
        <name>FAD</name>
        <dbReference type="ChEBI" id="CHEBI:57692"/>
    </ligand>
</feature>
<keyword evidence="5 7" id="KW-0560">Oxidoreductase</keyword>
<dbReference type="Gene3D" id="3.50.50.60">
    <property type="entry name" value="FAD/NAD(P)-binding domain"/>
    <property type="match status" value="2"/>
</dbReference>
<dbReference type="SUPFAM" id="SSF51905">
    <property type="entry name" value="FAD/NAD(P)-binding domain"/>
    <property type="match status" value="1"/>
</dbReference>
<accession>A0ABU4RRU9</accession>
<keyword evidence="4 7" id="KW-0274">FAD</keyword>
<keyword evidence="10" id="KW-1185">Reference proteome</keyword>
<name>A0ABU4RRU9_9HYPH</name>
<dbReference type="Proteomes" id="UP001274321">
    <property type="component" value="Unassembled WGS sequence"/>
</dbReference>
<dbReference type="PANTHER" id="PTHR13847">
    <property type="entry name" value="SARCOSINE DEHYDROGENASE-RELATED"/>
    <property type="match status" value="1"/>
</dbReference>
<organism evidence="9 10">
    <name type="scientific">Terrihabitans rhizophilus</name>
    <dbReference type="NCBI Taxonomy" id="3092662"/>
    <lineage>
        <taxon>Bacteria</taxon>
        <taxon>Pseudomonadati</taxon>
        <taxon>Pseudomonadota</taxon>
        <taxon>Alphaproteobacteria</taxon>
        <taxon>Hyphomicrobiales</taxon>
        <taxon>Terrihabitans</taxon>
    </lineage>
</organism>
<dbReference type="InterPro" id="IPR006076">
    <property type="entry name" value="FAD-dep_OxRdtase"/>
</dbReference>
<reference evidence="9 10" key="1">
    <citation type="submission" date="2023-11" db="EMBL/GenBank/DDBJ databases">
        <authorList>
            <person name="Bao R."/>
        </authorList>
    </citation>
    <scope>NUCLEOTIDE SEQUENCE [LARGE SCALE GENOMIC DNA]</scope>
    <source>
        <strain evidence="9 10">PJ23</strain>
    </source>
</reference>